<comment type="caution">
    <text evidence="7">The sequence shown here is derived from an EMBL/GenBank/DDBJ whole genome shotgun (WGS) entry which is preliminary data.</text>
</comment>
<evidence type="ECO:0000313" key="7">
    <source>
        <dbReference type="EMBL" id="CAK0774411.1"/>
    </source>
</evidence>
<dbReference type="GO" id="GO:0016020">
    <property type="term" value="C:membrane"/>
    <property type="evidence" value="ECO:0007669"/>
    <property type="project" value="UniProtKB-SubCell"/>
</dbReference>
<comment type="similarity">
    <text evidence="2">Belongs to the cornichon family.</text>
</comment>
<feature type="transmembrane region" description="Helical" evidence="6">
    <location>
        <begin position="7"/>
        <end position="27"/>
    </location>
</feature>
<organism evidence="7 8">
    <name type="scientific">Coccomyxa viridis</name>
    <dbReference type="NCBI Taxonomy" id="1274662"/>
    <lineage>
        <taxon>Eukaryota</taxon>
        <taxon>Viridiplantae</taxon>
        <taxon>Chlorophyta</taxon>
        <taxon>core chlorophytes</taxon>
        <taxon>Trebouxiophyceae</taxon>
        <taxon>Trebouxiophyceae incertae sedis</taxon>
        <taxon>Coccomyxaceae</taxon>
        <taxon>Coccomyxa</taxon>
    </lineage>
</organism>
<evidence type="ECO:0000256" key="6">
    <source>
        <dbReference type="SAM" id="Phobius"/>
    </source>
</evidence>
<accession>A0AAV1I3N6</accession>
<comment type="subcellular location">
    <subcellularLocation>
        <location evidence="1">Membrane</location>
        <topology evidence="1">Multi-pass membrane protein</topology>
    </subcellularLocation>
</comment>
<keyword evidence="8" id="KW-1185">Reference proteome</keyword>
<gene>
    <name evidence="7" type="ORF">CVIRNUC_004165</name>
</gene>
<feature type="transmembrane region" description="Helical" evidence="6">
    <location>
        <begin position="54"/>
        <end position="82"/>
    </location>
</feature>
<dbReference type="EMBL" id="CAUYUE010000005">
    <property type="protein sequence ID" value="CAK0774411.1"/>
    <property type="molecule type" value="Genomic_DNA"/>
</dbReference>
<proteinExistence type="inferred from homology"/>
<dbReference type="PANTHER" id="PTHR12290">
    <property type="entry name" value="CORNICHON-RELATED"/>
    <property type="match status" value="1"/>
</dbReference>
<reference evidence="7 8" key="1">
    <citation type="submission" date="2023-10" db="EMBL/GenBank/DDBJ databases">
        <authorList>
            <person name="Maclean D."/>
            <person name="Macfadyen A."/>
        </authorList>
    </citation>
    <scope>NUCLEOTIDE SEQUENCE [LARGE SCALE GENOMIC DNA]</scope>
</reference>
<dbReference type="GO" id="GO:0016192">
    <property type="term" value="P:vesicle-mediated transport"/>
    <property type="evidence" value="ECO:0007669"/>
    <property type="project" value="InterPro"/>
</dbReference>
<sequence length="154" mass="18045">MSLDFLVWLLVFFIQLGLLGITMYILITLSDLEADYLNPHDSSVIVNYWLTPEYVAQGVITVLLLLTGKWVTGLLSLVLTAYHVRAYLRQEHQVDVTEVFRQIPRQKVIRIVKLVIYLIAFVYFIFRTILSLVHYFDAAYPVIDRRNWEAQHTQ</sequence>
<name>A0AAV1I3N6_9CHLO</name>
<evidence type="ECO:0000256" key="4">
    <source>
        <dbReference type="ARBA" id="ARBA00022989"/>
    </source>
</evidence>
<evidence type="ECO:0000256" key="3">
    <source>
        <dbReference type="ARBA" id="ARBA00022692"/>
    </source>
</evidence>
<feature type="transmembrane region" description="Helical" evidence="6">
    <location>
        <begin position="114"/>
        <end position="136"/>
    </location>
</feature>
<dbReference type="Proteomes" id="UP001314263">
    <property type="component" value="Unassembled WGS sequence"/>
</dbReference>
<dbReference type="SMART" id="SM01398">
    <property type="entry name" value="Cornichon"/>
    <property type="match status" value="1"/>
</dbReference>
<dbReference type="Pfam" id="PF03311">
    <property type="entry name" value="Cornichon"/>
    <property type="match status" value="1"/>
</dbReference>
<evidence type="ECO:0000256" key="2">
    <source>
        <dbReference type="ARBA" id="ARBA00010095"/>
    </source>
</evidence>
<evidence type="ECO:0000256" key="5">
    <source>
        <dbReference type="ARBA" id="ARBA00023136"/>
    </source>
</evidence>
<dbReference type="AlphaFoldDB" id="A0AAV1I3N6"/>
<evidence type="ECO:0000313" key="8">
    <source>
        <dbReference type="Proteomes" id="UP001314263"/>
    </source>
</evidence>
<keyword evidence="5 6" id="KW-0472">Membrane</keyword>
<keyword evidence="3 6" id="KW-0812">Transmembrane</keyword>
<protein>
    <submittedName>
        <fullName evidence="7">Uncharacterized protein</fullName>
    </submittedName>
</protein>
<evidence type="ECO:0000256" key="1">
    <source>
        <dbReference type="ARBA" id="ARBA00004141"/>
    </source>
</evidence>
<keyword evidence="4 6" id="KW-1133">Transmembrane helix</keyword>
<dbReference type="InterPro" id="IPR003377">
    <property type="entry name" value="Cornichon"/>
</dbReference>